<comment type="caution">
    <text evidence="2">The sequence shown here is derived from an EMBL/GenBank/DDBJ whole genome shotgun (WGS) entry which is preliminary data.</text>
</comment>
<dbReference type="Pfam" id="PF25250">
    <property type="entry name" value="DUF7852"/>
    <property type="match status" value="1"/>
</dbReference>
<evidence type="ECO:0000313" key="3">
    <source>
        <dbReference type="Proteomes" id="UP001556040"/>
    </source>
</evidence>
<sequence>MITIQQSAFEFPIKLTQAEIQIVVEADIPLEPPAFEIKRVGKDIFLTQCKLVSVEFQEDEKKAYDL</sequence>
<evidence type="ECO:0000313" key="2">
    <source>
        <dbReference type="EMBL" id="MEW9502112.1"/>
    </source>
</evidence>
<dbReference type="RefSeq" id="WP_367779600.1">
    <property type="nucleotide sequence ID" value="NZ_JBFMIA010000007.1"/>
</dbReference>
<reference evidence="2 3" key="1">
    <citation type="journal article" date="1979" name="Int. J. Syst. Evol. Microbiol.">
        <title>Bacillus globisporus subsp. marinus subsp. nov.</title>
        <authorList>
            <person name="Liu H."/>
        </authorList>
    </citation>
    <scope>NUCLEOTIDE SEQUENCE [LARGE SCALE GENOMIC DNA]</scope>
    <source>
        <strain evidence="2 3">DSM 1297</strain>
    </source>
</reference>
<protein>
    <recommendedName>
        <fullName evidence="1">DUF7852 domain-containing protein</fullName>
    </recommendedName>
</protein>
<organism evidence="2 3">
    <name type="scientific">Jeotgalibacillus marinus</name>
    <dbReference type="NCBI Taxonomy" id="86667"/>
    <lineage>
        <taxon>Bacteria</taxon>
        <taxon>Bacillati</taxon>
        <taxon>Bacillota</taxon>
        <taxon>Bacilli</taxon>
        <taxon>Bacillales</taxon>
        <taxon>Caryophanaceae</taxon>
        <taxon>Jeotgalibacillus</taxon>
    </lineage>
</organism>
<keyword evidence="3" id="KW-1185">Reference proteome</keyword>
<gene>
    <name evidence="2" type="ORF">AB1471_09920</name>
</gene>
<dbReference type="Proteomes" id="UP001556040">
    <property type="component" value="Unassembled WGS sequence"/>
</dbReference>
<dbReference type="InterPro" id="IPR057174">
    <property type="entry name" value="DUF7852"/>
</dbReference>
<dbReference type="EMBL" id="JBFMIA010000007">
    <property type="protein sequence ID" value="MEW9502112.1"/>
    <property type="molecule type" value="Genomic_DNA"/>
</dbReference>
<name>A0ABV3Q453_9BACL</name>
<accession>A0ABV3Q453</accession>
<feature type="domain" description="DUF7852" evidence="1">
    <location>
        <begin position="12"/>
        <end position="62"/>
    </location>
</feature>
<proteinExistence type="predicted"/>
<evidence type="ECO:0000259" key="1">
    <source>
        <dbReference type="Pfam" id="PF25250"/>
    </source>
</evidence>